<feature type="domain" description="DUF6697" evidence="3">
    <location>
        <begin position="333"/>
        <end position="497"/>
    </location>
</feature>
<sequence>MDEVFWSNVLKRWSDASENVIILKKELVKVHEERELYRGLVDSLRKIDVRGSRQSTEGESLLHSHTRINSLLDNERDGSTVTDELQDAEVGLNKAKEEYRRLQQGLASSIEEIKALKLENDRLAIERGQQISELQAELADTKNICRRQGEELQKREATEKTAANFEGSSKPAFASPSQKGKTPEKEFEDLKRTLEATQMENHNLREELATTRDKLQKAEDSSKALLSSIIKLQTITRHSTPTAPLSWSINPLRPNSRGSSRKLSFSSIGQSKNSISIEHRRALQDATPHINDNTIVRESISQFHFVLPLERQKILVELPLVPVPEVDTKQNAFDRDFLKAALSDGMQSLIKYLPKDRIDKTIVSSYLCPTLNHHPWCPSSPGQHGFLFVGLGKERNSYKSPVIRNLFVGLPKGPTMTRMFRYLGRYKVSRVEPLAVEEWLSLSTDVKSTYVKLTKDKAKDTRTPEDILQAYDKGDLVVPCVLLQYMGFDDPFHAGLLSYMKAANNLNKD</sequence>
<keyword evidence="5" id="KW-1185">Reference proteome</keyword>
<dbReference type="EMBL" id="JADNYJ010000002">
    <property type="protein sequence ID" value="KAF8912778.1"/>
    <property type="molecule type" value="Genomic_DNA"/>
</dbReference>
<feature type="region of interest" description="Disordered" evidence="2">
    <location>
        <begin position="151"/>
        <end position="184"/>
    </location>
</feature>
<dbReference type="Pfam" id="PF20411">
    <property type="entry name" value="DUF6697"/>
    <property type="match status" value="1"/>
</dbReference>
<proteinExistence type="predicted"/>
<feature type="coiled-coil region" evidence="1">
    <location>
        <begin position="85"/>
        <end position="151"/>
    </location>
</feature>
<feature type="region of interest" description="Disordered" evidence="2">
    <location>
        <begin position="246"/>
        <end position="265"/>
    </location>
</feature>
<reference evidence="4" key="1">
    <citation type="submission" date="2020-11" db="EMBL/GenBank/DDBJ databases">
        <authorList>
            <consortium name="DOE Joint Genome Institute"/>
            <person name="Ahrendt S."/>
            <person name="Riley R."/>
            <person name="Andreopoulos W."/>
            <person name="LaButti K."/>
            <person name="Pangilinan J."/>
            <person name="Ruiz-duenas F.J."/>
            <person name="Barrasa J.M."/>
            <person name="Sanchez-Garcia M."/>
            <person name="Camarero S."/>
            <person name="Miyauchi S."/>
            <person name="Serrano A."/>
            <person name="Linde D."/>
            <person name="Babiker R."/>
            <person name="Drula E."/>
            <person name="Ayuso-Fernandez I."/>
            <person name="Pacheco R."/>
            <person name="Padilla G."/>
            <person name="Ferreira P."/>
            <person name="Barriuso J."/>
            <person name="Kellner H."/>
            <person name="Castanera R."/>
            <person name="Alfaro M."/>
            <person name="Ramirez L."/>
            <person name="Pisabarro A.G."/>
            <person name="Kuo A."/>
            <person name="Tritt A."/>
            <person name="Lipzen A."/>
            <person name="He G."/>
            <person name="Yan M."/>
            <person name="Ng V."/>
            <person name="Cullen D."/>
            <person name="Martin F."/>
            <person name="Rosso M.-N."/>
            <person name="Henrissat B."/>
            <person name="Hibbett D."/>
            <person name="Martinez A.T."/>
            <person name="Grigoriev I.V."/>
        </authorList>
    </citation>
    <scope>NUCLEOTIDE SEQUENCE</scope>
    <source>
        <strain evidence="4">AH 44721</strain>
    </source>
</reference>
<dbReference type="InterPro" id="IPR046520">
    <property type="entry name" value="DUF6697"/>
</dbReference>
<evidence type="ECO:0000313" key="4">
    <source>
        <dbReference type="EMBL" id="KAF8912778.1"/>
    </source>
</evidence>
<name>A0A9P5TV13_GYMJU</name>
<comment type="caution">
    <text evidence="4">The sequence shown here is derived from an EMBL/GenBank/DDBJ whole genome shotgun (WGS) entry which is preliminary data.</text>
</comment>
<feature type="compositionally biased region" description="Low complexity" evidence="2">
    <location>
        <begin position="256"/>
        <end position="265"/>
    </location>
</feature>
<protein>
    <recommendedName>
        <fullName evidence="3">DUF6697 domain-containing protein</fullName>
    </recommendedName>
</protein>
<organism evidence="4 5">
    <name type="scientific">Gymnopilus junonius</name>
    <name type="common">Spectacular rustgill mushroom</name>
    <name type="synonym">Gymnopilus spectabilis subsp. junonius</name>
    <dbReference type="NCBI Taxonomy" id="109634"/>
    <lineage>
        <taxon>Eukaryota</taxon>
        <taxon>Fungi</taxon>
        <taxon>Dikarya</taxon>
        <taxon>Basidiomycota</taxon>
        <taxon>Agaricomycotina</taxon>
        <taxon>Agaricomycetes</taxon>
        <taxon>Agaricomycetidae</taxon>
        <taxon>Agaricales</taxon>
        <taxon>Agaricineae</taxon>
        <taxon>Hymenogastraceae</taxon>
        <taxon>Gymnopilus</taxon>
    </lineage>
</organism>
<evidence type="ECO:0000256" key="2">
    <source>
        <dbReference type="SAM" id="MobiDB-lite"/>
    </source>
</evidence>
<dbReference type="OrthoDB" id="2757553at2759"/>
<evidence type="ECO:0000259" key="3">
    <source>
        <dbReference type="Pfam" id="PF20411"/>
    </source>
</evidence>
<evidence type="ECO:0000256" key="1">
    <source>
        <dbReference type="SAM" id="Coils"/>
    </source>
</evidence>
<feature type="coiled-coil region" evidence="1">
    <location>
        <begin position="187"/>
        <end position="221"/>
    </location>
</feature>
<dbReference type="AlphaFoldDB" id="A0A9P5TV13"/>
<accession>A0A9P5TV13</accession>
<dbReference type="Proteomes" id="UP000724874">
    <property type="component" value="Unassembled WGS sequence"/>
</dbReference>
<gene>
    <name evidence="4" type="ORF">CPB84DRAFT_1759478</name>
</gene>
<evidence type="ECO:0000313" key="5">
    <source>
        <dbReference type="Proteomes" id="UP000724874"/>
    </source>
</evidence>
<keyword evidence="1" id="KW-0175">Coiled coil</keyword>